<dbReference type="AlphaFoldDB" id="A0AAP0JTN6"/>
<protein>
    <submittedName>
        <fullName evidence="1">Uncharacterized protein</fullName>
    </submittedName>
</protein>
<dbReference type="EMBL" id="JBBNAG010000004">
    <property type="protein sequence ID" value="KAK9139520.1"/>
    <property type="molecule type" value="Genomic_DNA"/>
</dbReference>
<evidence type="ECO:0000313" key="1">
    <source>
        <dbReference type="EMBL" id="KAK9139520.1"/>
    </source>
</evidence>
<dbReference type="Proteomes" id="UP001419268">
    <property type="component" value="Unassembled WGS sequence"/>
</dbReference>
<proteinExistence type="predicted"/>
<sequence length="51" mass="5700">MRRALASAMVGHKEFKVFQWGQLSGACMEFTSSIVLACFSLGVSRAMWCLR</sequence>
<dbReference type="PROSITE" id="PS51257">
    <property type="entry name" value="PROKAR_LIPOPROTEIN"/>
    <property type="match status" value="1"/>
</dbReference>
<name>A0AAP0JTN6_9MAGN</name>
<comment type="caution">
    <text evidence="1">The sequence shown here is derived from an EMBL/GenBank/DDBJ whole genome shotgun (WGS) entry which is preliminary data.</text>
</comment>
<reference evidence="1 2" key="1">
    <citation type="submission" date="2024-01" db="EMBL/GenBank/DDBJ databases">
        <title>Genome assemblies of Stephania.</title>
        <authorList>
            <person name="Yang L."/>
        </authorList>
    </citation>
    <scope>NUCLEOTIDE SEQUENCE [LARGE SCALE GENOMIC DNA]</scope>
    <source>
        <strain evidence="1">JXDWG</strain>
        <tissue evidence="1">Leaf</tissue>
    </source>
</reference>
<organism evidence="1 2">
    <name type="scientific">Stephania cephalantha</name>
    <dbReference type="NCBI Taxonomy" id="152367"/>
    <lineage>
        <taxon>Eukaryota</taxon>
        <taxon>Viridiplantae</taxon>
        <taxon>Streptophyta</taxon>
        <taxon>Embryophyta</taxon>
        <taxon>Tracheophyta</taxon>
        <taxon>Spermatophyta</taxon>
        <taxon>Magnoliopsida</taxon>
        <taxon>Ranunculales</taxon>
        <taxon>Menispermaceae</taxon>
        <taxon>Menispermoideae</taxon>
        <taxon>Cissampelideae</taxon>
        <taxon>Stephania</taxon>
    </lineage>
</organism>
<accession>A0AAP0JTN6</accession>
<evidence type="ECO:0000313" key="2">
    <source>
        <dbReference type="Proteomes" id="UP001419268"/>
    </source>
</evidence>
<keyword evidence="2" id="KW-1185">Reference proteome</keyword>
<gene>
    <name evidence="1" type="ORF">Scep_009201</name>
</gene>